<evidence type="ECO:0000256" key="3">
    <source>
        <dbReference type="ARBA" id="ARBA00014615"/>
    </source>
</evidence>
<reference evidence="9 10" key="1">
    <citation type="submission" date="2016-07" db="EMBL/GenBank/DDBJ databases">
        <title>Pervasive Adenine N6-methylation of Active Genes in Fungi.</title>
        <authorList>
            <consortium name="DOE Joint Genome Institute"/>
            <person name="Mondo S.J."/>
            <person name="Dannebaum R.O."/>
            <person name="Kuo R.C."/>
            <person name="Labutti K."/>
            <person name="Haridas S."/>
            <person name="Kuo A."/>
            <person name="Salamov A."/>
            <person name="Ahrendt S.R."/>
            <person name="Lipzen A."/>
            <person name="Sullivan W."/>
            <person name="Andreopoulos W.B."/>
            <person name="Clum A."/>
            <person name="Lindquist E."/>
            <person name="Daum C."/>
            <person name="Ramamoorthy G.K."/>
            <person name="Gryganskyi A."/>
            <person name="Culley D."/>
            <person name="Magnuson J.K."/>
            <person name="James T.Y."/>
            <person name="O'Malley M.A."/>
            <person name="Stajich J.E."/>
            <person name="Spatafora J.W."/>
            <person name="Visel A."/>
            <person name="Grigoriev I.V."/>
        </authorList>
    </citation>
    <scope>NUCLEOTIDE SEQUENCE [LARGE SCALE GENOMIC DNA]</scope>
    <source>
        <strain evidence="9 10">NRRL 1336</strain>
    </source>
</reference>
<dbReference type="PANTHER" id="PTHR21711">
    <property type="entry name" value="MITOCHONDRIAL INNER MEMBRANE PROTEASE"/>
    <property type="match status" value="1"/>
</dbReference>
<gene>
    <name evidence="9" type="ORF">BCR42DRAFT_416964</name>
</gene>
<dbReference type="Proteomes" id="UP000193560">
    <property type="component" value="Unassembled WGS sequence"/>
</dbReference>
<dbReference type="EMBL" id="MCGE01000013">
    <property type="protein sequence ID" value="ORZ15377.1"/>
    <property type="molecule type" value="Genomic_DNA"/>
</dbReference>
<evidence type="ECO:0000313" key="9">
    <source>
        <dbReference type="EMBL" id="ORZ15377.1"/>
    </source>
</evidence>
<evidence type="ECO:0000256" key="8">
    <source>
        <dbReference type="RuleBase" id="RU364057"/>
    </source>
</evidence>
<dbReference type="Pfam" id="PF09768">
    <property type="entry name" value="Peptidase_M76"/>
    <property type="match status" value="1"/>
</dbReference>
<dbReference type="GO" id="GO:0004222">
    <property type="term" value="F:metalloendopeptidase activity"/>
    <property type="evidence" value="ECO:0007669"/>
    <property type="project" value="InterPro"/>
</dbReference>
<comment type="function">
    <text evidence="8">Has a dual role in the assembly of mitochondrial ATPase.</text>
</comment>
<comment type="similarity">
    <text evidence="2 8">Belongs to the peptidase M76 family.</text>
</comment>
<keyword evidence="4 8" id="KW-0645">Protease</keyword>
<dbReference type="EC" id="3.4.24.-" evidence="8"/>
<comment type="subcellular location">
    <subcellularLocation>
        <location evidence="1 8">Mitochondrion inner membrane</location>
        <topology evidence="1 8">Peripheral membrane protein</topology>
        <orientation evidence="1 8">Intermembrane side</orientation>
    </subcellularLocation>
</comment>
<comment type="caution">
    <text evidence="9">The sequence shown here is derived from an EMBL/GenBank/DDBJ whole genome shotgun (WGS) entry which is preliminary data.</text>
</comment>
<dbReference type="OrthoDB" id="285308at2759"/>
<proteinExistence type="inferred from homology"/>
<keyword evidence="6 8" id="KW-0378">Hydrolase</keyword>
<evidence type="ECO:0000256" key="2">
    <source>
        <dbReference type="ARBA" id="ARBA00009915"/>
    </source>
</evidence>
<dbReference type="AlphaFoldDB" id="A0A1X2IF85"/>
<keyword evidence="8" id="KW-0999">Mitochondrion inner membrane</keyword>
<sequence length="180" mass="20064">MRLYEPPFRPTLTEEQCTAKLALILDSSPKVTTLLQAIQALNRGALRRGITCRPCAGTNQEDKMGYYDGTYKRVVLCCDNIRSAEQLEQTLLHELVHAFDASRKGTFSSVCHLIACGEVRASALGQCYDTKPEHKRRLCILRDAIQSTEFHCGVQAAKIVEQVYENCMNDSSPLPSPLNS</sequence>
<evidence type="ECO:0000256" key="4">
    <source>
        <dbReference type="ARBA" id="ARBA00022670"/>
    </source>
</evidence>
<keyword evidence="7 8" id="KW-0482">Metalloprotease</keyword>
<organism evidence="9 10">
    <name type="scientific">Absidia repens</name>
    <dbReference type="NCBI Taxonomy" id="90262"/>
    <lineage>
        <taxon>Eukaryota</taxon>
        <taxon>Fungi</taxon>
        <taxon>Fungi incertae sedis</taxon>
        <taxon>Mucoromycota</taxon>
        <taxon>Mucoromycotina</taxon>
        <taxon>Mucoromycetes</taxon>
        <taxon>Mucorales</taxon>
        <taxon>Cunninghamellaceae</taxon>
        <taxon>Absidia</taxon>
    </lineage>
</organism>
<protein>
    <recommendedName>
        <fullName evidence="3 8">Mitochondrial inner membrane protease ATP23</fullName>
        <ecNumber evidence="8">3.4.24.-</ecNumber>
    </recommendedName>
</protein>
<dbReference type="GO" id="GO:0034982">
    <property type="term" value="P:mitochondrial protein processing"/>
    <property type="evidence" value="ECO:0007669"/>
    <property type="project" value="TreeGrafter"/>
</dbReference>
<evidence type="ECO:0000256" key="7">
    <source>
        <dbReference type="ARBA" id="ARBA00023049"/>
    </source>
</evidence>
<evidence type="ECO:0000256" key="6">
    <source>
        <dbReference type="ARBA" id="ARBA00022801"/>
    </source>
</evidence>
<dbReference type="GO" id="GO:0005743">
    <property type="term" value="C:mitochondrial inner membrane"/>
    <property type="evidence" value="ECO:0007669"/>
    <property type="project" value="UniProtKB-SubCell"/>
</dbReference>
<dbReference type="STRING" id="90262.A0A1X2IF85"/>
<keyword evidence="8" id="KW-0472">Membrane</keyword>
<keyword evidence="5 8" id="KW-0479">Metal-binding</keyword>
<dbReference type="PANTHER" id="PTHR21711:SF0">
    <property type="entry name" value="MITOCHONDRIAL INNER MEMBRANE PROTEASE ATP23 HOMOLOG"/>
    <property type="match status" value="1"/>
</dbReference>
<dbReference type="InterPro" id="IPR019165">
    <property type="entry name" value="Peptidase_M76_ATP23"/>
</dbReference>
<evidence type="ECO:0000256" key="5">
    <source>
        <dbReference type="ARBA" id="ARBA00022723"/>
    </source>
</evidence>
<name>A0A1X2IF85_9FUNG</name>
<keyword evidence="10" id="KW-1185">Reference proteome</keyword>
<dbReference type="GO" id="GO:0046872">
    <property type="term" value="F:metal ion binding"/>
    <property type="evidence" value="ECO:0007669"/>
    <property type="project" value="UniProtKB-KW"/>
</dbReference>
<accession>A0A1X2IF85</accession>
<evidence type="ECO:0000313" key="10">
    <source>
        <dbReference type="Proteomes" id="UP000193560"/>
    </source>
</evidence>
<keyword evidence="8" id="KW-0496">Mitochondrion</keyword>
<dbReference type="GO" id="GO:0033615">
    <property type="term" value="P:mitochondrial proton-transporting ATP synthase complex assembly"/>
    <property type="evidence" value="ECO:0007669"/>
    <property type="project" value="TreeGrafter"/>
</dbReference>
<evidence type="ECO:0000256" key="1">
    <source>
        <dbReference type="ARBA" id="ARBA00004137"/>
    </source>
</evidence>